<gene>
    <name evidence="1" type="ORF">UFOVP398_35</name>
</gene>
<sequence>MITLTALLRRECIAYTVAPKPLGGFTIHSWDENFVMTWADGHVHTDDSGDVELRLIGHHHGWEVYDAPHSEIVVTAGKGYVQVTIDAPEGTTLTDAKEVR</sequence>
<protein>
    <submittedName>
        <fullName evidence="1">Uncharacterized protein</fullName>
    </submittedName>
</protein>
<accession>A0A6J5M2K0</accession>
<proteinExistence type="predicted"/>
<evidence type="ECO:0000313" key="1">
    <source>
        <dbReference type="EMBL" id="CAB4140402.1"/>
    </source>
</evidence>
<dbReference type="EMBL" id="LR796376">
    <property type="protein sequence ID" value="CAB4140402.1"/>
    <property type="molecule type" value="Genomic_DNA"/>
</dbReference>
<organism evidence="1">
    <name type="scientific">uncultured Caudovirales phage</name>
    <dbReference type="NCBI Taxonomy" id="2100421"/>
    <lineage>
        <taxon>Viruses</taxon>
        <taxon>Duplodnaviria</taxon>
        <taxon>Heunggongvirae</taxon>
        <taxon>Uroviricota</taxon>
        <taxon>Caudoviricetes</taxon>
        <taxon>Peduoviridae</taxon>
        <taxon>Maltschvirus</taxon>
        <taxon>Maltschvirus maltsch</taxon>
    </lineage>
</organism>
<reference evidence="1" key="1">
    <citation type="submission" date="2020-04" db="EMBL/GenBank/DDBJ databases">
        <authorList>
            <person name="Chiriac C."/>
            <person name="Salcher M."/>
            <person name="Ghai R."/>
            <person name="Kavagutti S V."/>
        </authorList>
    </citation>
    <scope>NUCLEOTIDE SEQUENCE</scope>
</reference>
<name>A0A6J5M2K0_9CAUD</name>